<dbReference type="RefSeq" id="WP_256615193.1">
    <property type="nucleotide sequence ID" value="NZ_JANIBK010000042.1"/>
</dbReference>
<reference evidence="10 11" key="1">
    <citation type="submission" date="2022-07" db="EMBL/GenBank/DDBJ databases">
        <title>Methylomonas rivi sp. nov., Methylomonas rosea sp. nov., Methylomonas aureus sp. nov. and Methylomonas subterranea sp. nov., four novel methanotrophs isolated from a freshwater creek and the deep terrestrial subsurface.</title>
        <authorList>
            <person name="Abin C."/>
            <person name="Sankaranarayanan K."/>
            <person name="Garner C."/>
            <person name="Sindelar R."/>
            <person name="Kotary K."/>
            <person name="Garner R."/>
            <person name="Barclay S."/>
            <person name="Lawson P."/>
            <person name="Krumholz L."/>
        </authorList>
    </citation>
    <scope>NUCLEOTIDE SEQUENCE [LARGE SCALE GENOMIC DNA]</scope>
    <source>
        <strain evidence="10 11">WSC-6</strain>
    </source>
</reference>
<dbReference type="InterPro" id="IPR001444">
    <property type="entry name" value="Flag_bb_rod_N"/>
</dbReference>
<evidence type="ECO:0000256" key="1">
    <source>
        <dbReference type="ARBA" id="ARBA00004117"/>
    </source>
</evidence>
<feature type="domain" description="Flagellar hook protein FlgE/F/G-like D1" evidence="9">
    <location>
        <begin position="83"/>
        <end position="143"/>
    </location>
</feature>
<evidence type="ECO:0000313" key="10">
    <source>
        <dbReference type="EMBL" id="MCQ8128773.1"/>
    </source>
</evidence>
<evidence type="ECO:0000259" key="6">
    <source>
        <dbReference type="Pfam" id="PF00460"/>
    </source>
</evidence>
<dbReference type="InterPro" id="IPR010930">
    <property type="entry name" value="Flg_bb/hook_C_dom"/>
</dbReference>
<keyword evidence="10" id="KW-0969">Cilium</keyword>
<feature type="domain" description="Flagellar hook protein FlgE D2" evidence="8">
    <location>
        <begin position="168"/>
        <end position="308"/>
    </location>
</feature>
<dbReference type="NCBIfam" id="NF004238">
    <property type="entry name" value="PRK05682.1-1"/>
    <property type="match status" value="1"/>
</dbReference>
<evidence type="ECO:0000259" key="9">
    <source>
        <dbReference type="Pfam" id="PF22692"/>
    </source>
</evidence>
<evidence type="ECO:0000256" key="5">
    <source>
        <dbReference type="RuleBase" id="RU362116"/>
    </source>
</evidence>
<name>A0ABT1U4J3_9GAMM</name>
<feature type="domain" description="Flagellar basal-body/hook protein C-terminal" evidence="7">
    <location>
        <begin position="382"/>
        <end position="427"/>
    </location>
</feature>
<evidence type="ECO:0000256" key="2">
    <source>
        <dbReference type="ARBA" id="ARBA00009677"/>
    </source>
</evidence>
<comment type="caution">
    <text evidence="10">The sequence shown here is derived from an EMBL/GenBank/DDBJ whole genome shotgun (WGS) entry which is preliminary data.</text>
</comment>
<dbReference type="InterPro" id="IPR020013">
    <property type="entry name" value="Flagellar_FlgE/F/G"/>
</dbReference>
<feature type="domain" description="Flagellar basal body rod protein N-terminal" evidence="6">
    <location>
        <begin position="5"/>
        <end position="33"/>
    </location>
</feature>
<dbReference type="Gene3D" id="2.60.98.20">
    <property type="entry name" value="Flagellar hook protein FlgE"/>
    <property type="match status" value="1"/>
</dbReference>
<dbReference type="InterPro" id="IPR037925">
    <property type="entry name" value="FlgE/F/G-like"/>
</dbReference>
<comment type="subcellular location">
    <subcellularLocation>
        <location evidence="1 5">Bacterial flagellum basal body</location>
    </subcellularLocation>
</comment>
<proteinExistence type="inferred from homology"/>
<dbReference type="NCBIfam" id="TIGR03506">
    <property type="entry name" value="FlgEFG_subfam"/>
    <property type="match status" value="1"/>
</dbReference>
<dbReference type="EMBL" id="JANIBK010000042">
    <property type="protein sequence ID" value="MCQ8128773.1"/>
    <property type="molecule type" value="Genomic_DNA"/>
</dbReference>
<dbReference type="InterPro" id="IPR053967">
    <property type="entry name" value="LlgE_F_G-like_D1"/>
</dbReference>
<dbReference type="InterPro" id="IPR011491">
    <property type="entry name" value="FlgE_D2"/>
</dbReference>
<keyword evidence="4 5" id="KW-0975">Bacterial flagellum</keyword>
<dbReference type="Pfam" id="PF22692">
    <property type="entry name" value="LlgE_F_G_D1"/>
    <property type="match status" value="1"/>
</dbReference>
<dbReference type="InterPro" id="IPR037058">
    <property type="entry name" value="Falgellar_hook_FlgE_sf"/>
</dbReference>
<comment type="function">
    <text evidence="5">A flexible structure which links the flagellar filament to the drive apparatus in the basal body.</text>
</comment>
<dbReference type="Pfam" id="PF07559">
    <property type="entry name" value="FlgE_D2"/>
    <property type="match status" value="1"/>
</dbReference>
<evidence type="ECO:0000259" key="7">
    <source>
        <dbReference type="Pfam" id="PF06429"/>
    </source>
</evidence>
<dbReference type="InterPro" id="IPR019776">
    <property type="entry name" value="Flagellar_basal_body_rod_CS"/>
</dbReference>
<protein>
    <recommendedName>
        <fullName evidence="3 5">Flagellar hook protein FlgE</fullName>
    </recommendedName>
</protein>
<comment type="similarity">
    <text evidence="2 5">Belongs to the flagella basal body rod proteins family.</text>
</comment>
<dbReference type="Proteomes" id="UP001524586">
    <property type="component" value="Unassembled WGS sequence"/>
</dbReference>
<dbReference type="PANTHER" id="PTHR30435:SF1">
    <property type="entry name" value="FLAGELLAR HOOK PROTEIN FLGE"/>
    <property type="match status" value="1"/>
</dbReference>
<evidence type="ECO:0000313" key="11">
    <source>
        <dbReference type="Proteomes" id="UP001524586"/>
    </source>
</evidence>
<evidence type="ECO:0000256" key="3">
    <source>
        <dbReference type="ARBA" id="ARBA00019015"/>
    </source>
</evidence>
<evidence type="ECO:0000259" key="8">
    <source>
        <dbReference type="Pfam" id="PF07559"/>
    </source>
</evidence>
<keyword evidence="10" id="KW-0966">Cell projection</keyword>
<accession>A0ABT1U4J3</accession>
<keyword evidence="11" id="KW-1185">Reference proteome</keyword>
<dbReference type="PROSITE" id="PS00588">
    <property type="entry name" value="FLAGELLA_BB_ROD"/>
    <property type="match status" value="1"/>
</dbReference>
<dbReference type="Pfam" id="PF06429">
    <property type="entry name" value="Flg_bbr_C"/>
    <property type="match status" value="1"/>
</dbReference>
<keyword evidence="10" id="KW-0282">Flagellum</keyword>
<dbReference type="PANTHER" id="PTHR30435">
    <property type="entry name" value="FLAGELLAR PROTEIN"/>
    <property type="match status" value="1"/>
</dbReference>
<sequence>MPFTTALSGLNAASNNLAVTGNNIANANTVGFKRSRSEFADVYASSLGGVSSIQPGAGVRVANVAQQFTQGNLQFTENNLDLAISGEGFFTLAKSPTEVNDLSYTRSGEFKLDKEGYMVNNQGAALLVYAPNGAAISDGFSVGVTQPVQINTLTGLPSATDSAEIVVNVDSDATVIPAATTFDYTNSDSYNNQTSVTVYDSLGSPHILTTYFRKASANNWDVYHFISEPTTPDTKTQVDVAGGNADGSGRLTFDSGGKLISPANPFSLSSYTITPPTGAADITITSMNFAGSTQVQQKFSVNDMTQNGLPAGRLTGLDIDDEGVIFARFSNGGSQTVGKVALTRFPNVNGLTKLGDTTWGQSANSGEPIRGEAGSNNFGSIQSGALEASNVDLAAQLVNLIVAQQHYQANAQTITTENQIMQAILNI</sequence>
<dbReference type="Pfam" id="PF00460">
    <property type="entry name" value="Flg_bb_rod"/>
    <property type="match status" value="1"/>
</dbReference>
<organism evidence="10 11">
    <name type="scientific">Methylomonas rivi</name>
    <dbReference type="NCBI Taxonomy" id="2952226"/>
    <lineage>
        <taxon>Bacteria</taxon>
        <taxon>Pseudomonadati</taxon>
        <taxon>Pseudomonadota</taxon>
        <taxon>Gammaproteobacteria</taxon>
        <taxon>Methylococcales</taxon>
        <taxon>Methylococcaceae</taxon>
        <taxon>Methylomonas</taxon>
    </lineage>
</organism>
<gene>
    <name evidence="10" type="primary">flgE</name>
    <name evidence="10" type="ORF">NP596_09905</name>
</gene>
<dbReference type="SUPFAM" id="SSF117143">
    <property type="entry name" value="Flagellar hook protein flgE"/>
    <property type="match status" value="1"/>
</dbReference>
<evidence type="ECO:0000256" key="4">
    <source>
        <dbReference type="ARBA" id="ARBA00023143"/>
    </source>
</evidence>